<accession>A0A4Q1HQ90</accession>
<keyword evidence="8 14" id="KW-0472">Membrane</keyword>
<feature type="transmembrane region" description="Helical" evidence="14">
    <location>
        <begin position="12"/>
        <end position="33"/>
    </location>
</feature>
<evidence type="ECO:0000256" key="3">
    <source>
        <dbReference type="ARBA" id="ARBA00022481"/>
    </source>
</evidence>
<feature type="transmembrane region" description="Helical" evidence="14">
    <location>
        <begin position="191"/>
        <end position="211"/>
    </location>
</feature>
<keyword evidence="6 14" id="KW-0812">Transmembrane</keyword>
<comment type="caution">
    <text evidence="17">The sequence shown here is derived from an EMBL/GenBank/DDBJ whole genome shotgun (WGS) entry which is preliminary data.</text>
</comment>
<dbReference type="Gene3D" id="1.20.120.30">
    <property type="entry name" value="Aspartate receptor, ligand-binding domain"/>
    <property type="match status" value="1"/>
</dbReference>
<evidence type="ECO:0000256" key="6">
    <source>
        <dbReference type="ARBA" id="ARBA00022692"/>
    </source>
</evidence>
<dbReference type="InterPro" id="IPR003660">
    <property type="entry name" value="HAMP_dom"/>
</dbReference>
<dbReference type="PROSITE" id="PS50885">
    <property type="entry name" value="HAMP"/>
    <property type="match status" value="1"/>
</dbReference>
<keyword evidence="3" id="KW-0488">Methylation</keyword>
<protein>
    <submittedName>
        <fullName evidence="17">Methyl-accepting chemotaxis protein</fullName>
    </submittedName>
</protein>
<evidence type="ECO:0000259" key="16">
    <source>
        <dbReference type="PROSITE" id="PS50885"/>
    </source>
</evidence>
<dbReference type="InterPro" id="IPR051310">
    <property type="entry name" value="MCP_chemotaxis"/>
</dbReference>
<reference evidence="17 18" key="1">
    <citation type="journal article" date="2017" name="Int. J. Syst. Evol. Microbiol.">
        <title>Achromobacter aloeverae sp. nov., isolated from the root of Aloe vera (L.) Burm.f.</title>
        <authorList>
            <person name="Kuncharoen N."/>
            <person name="Muramatsu Y."/>
            <person name="Shibata C."/>
            <person name="Kamakura Y."/>
            <person name="Nakagawa Y."/>
            <person name="Tanasupawat S."/>
        </authorList>
    </citation>
    <scope>NUCLEOTIDE SEQUENCE [LARGE SCALE GENOMIC DNA]</scope>
    <source>
        <strain evidence="17 18">AVA-1</strain>
    </source>
</reference>
<keyword evidence="5" id="KW-0997">Cell inner membrane</keyword>
<feature type="coiled-coil region" evidence="12">
    <location>
        <begin position="470"/>
        <end position="508"/>
    </location>
</feature>
<evidence type="ECO:0000256" key="8">
    <source>
        <dbReference type="ARBA" id="ARBA00023136"/>
    </source>
</evidence>
<dbReference type="GO" id="GO:0005886">
    <property type="term" value="C:plasma membrane"/>
    <property type="evidence" value="ECO:0007669"/>
    <property type="project" value="UniProtKB-SubCell"/>
</dbReference>
<dbReference type="CDD" id="cd06225">
    <property type="entry name" value="HAMP"/>
    <property type="match status" value="1"/>
</dbReference>
<evidence type="ECO:0000256" key="4">
    <source>
        <dbReference type="ARBA" id="ARBA00022500"/>
    </source>
</evidence>
<dbReference type="CDD" id="cd19407">
    <property type="entry name" value="Tar_Tsr_sensor"/>
    <property type="match status" value="1"/>
</dbReference>
<dbReference type="PANTHER" id="PTHR43531">
    <property type="entry name" value="PROTEIN ICFG"/>
    <property type="match status" value="1"/>
</dbReference>
<feature type="coiled-coil region" evidence="12">
    <location>
        <begin position="289"/>
        <end position="323"/>
    </location>
</feature>
<dbReference type="Pfam" id="PF00015">
    <property type="entry name" value="MCPsignal"/>
    <property type="match status" value="1"/>
</dbReference>
<proteinExistence type="inferred from homology"/>
<feature type="region of interest" description="Disordered" evidence="13">
    <location>
        <begin position="535"/>
        <end position="646"/>
    </location>
</feature>
<dbReference type="GO" id="GO:0006935">
    <property type="term" value="P:chemotaxis"/>
    <property type="evidence" value="ECO:0007669"/>
    <property type="project" value="UniProtKB-KW"/>
</dbReference>
<dbReference type="Proteomes" id="UP000290849">
    <property type="component" value="Unassembled WGS sequence"/>
</dbReference>
<evidence type="ECO:0000256" key="9">
    <source>
        <dbReference type="ARBA" id="ARBA00023224"/>
    </source>
</evidence>
<comment type="subcellular location">
    <subcellularLocation>
        <location evidence="1">Cell inner membrane</location>
        <topology evidence="1">Multi-pass membrane protein</topology>
    </subcellularLocation>
</comment>
<dbReference type="AlphaFoldDB" id="A0A4Q1HQ90"/>
<dbReference type="Gene3D" id="1.10.287.950">
    <property type="entry name" value="Methyl-accepting chemotaxis protein"/>
    <property type="match status" value="1"/>
</dbReference>
<dbReference type="RefSeq" id="WP_129148520.1">
    <property type="nucleotide sequence ID" value="NZ_JBHSDO010000006.1"/>
</dbReference>
<name>A0A4Q1HQ90_9BURK</name>
<dbReference type="Pfam" id="PF02203">
    <property type="entry name" value="TarH"/>
    <property type="match status" value="1"/>
</dbReference>
<evidence type="ECO:0000256" key="13">
    <source>
        <dbReference type="SAM" id="MobiDB-lite"/>
    </source>
</evidence>
<dbReference type="CDD" id="cd11386">
    <property type="entry name" value="MCP_signal"/>
    <property type="match status" value="1"/>
</dbReference>
<feature type="compositionally biased region" description="Low complexity" evidence="13">
    <location>
        <begin position="535"/>
        <end position="638"/>
    </location>
</feature>
<dbReference type="PANTHER" id="PTHR43531:SF14">
    <property type="entry name" value="METHYL-ACCEPTING CHEMOTAXIS PROTEIN I-RELATED"/>
    <property type="match status" value="1"/>
</dbReference>
<dbReference type="SUPFAM" id="SSF58104">
    <property type="entry name" value="Methyl-accepting chemotaxis protein (MCP) signaling domain"/>
    <property type="match status" value="1"/>
</dbReference>
<dbReference type="InterPro" id="IPR004089">
    <property type="entry name" value="MCPsignal_dom"/>
</dbReference>
<dbReference type="GO" id="GO:0007165">
    <property type="term" value="P:signal transduction"/>
    <property type="evidence" value="ECO:0007669"/>
    <property type="project" value="UniProtKB-KW"/>
</dbReference>
<feature type="domain" description="Methyl-accepting transducer" evidence="15">
    <location>
        <begin position="270"/>
        <end position="499"/>
    </location>
</feature>
<keyword evidence="4" id="KW-0145">Chemotaxis</keyword>
<feature type="domain" description="HAMP" evidence="16">
    <location>
        <begin position="213"/>
        <end position="265"/>
    </location>
</feature>
<evidence type="ECO:0000256" key="12">
    <source>
        <dbReference type="SAM" id="Coils"/>
    </source>
</evidence>
<gene>
    <name evidence="17" type="ORF">C7R54_02020</name>
</gene>
<dbReference type="SUPFAM" id="SSF47170">
    <property type="entry name" value="Aspartate receptor, ligand-binding domain"/>
    <property type="match status" value="1"/>
</dbReference>
<organism evidence="17 18">
    <name type="scientific">Achromobacter aloeverae</name>
    <dbReference type="NCBI Taxonomy" id="1750518"/>
    <lineage>
        <taxon>Bacteria</taxon>
        <taxon>Pseudomonadati</taxon>
        <taxon>Pseudomonadota</taxon>
        <taxon>Betaproteobacteria</taxon>
        <taxon>Burkholderiales</taxon>
        <taxon>Alcaligenaceae</taxon>
        <taxon>Achromobacter</taxon>
    </lineage>
</organism>
<evidence type="ECO:0000259" key="15">
    <source>
        <dbReference type="PROSITE" id="PS50111"/>
    </source>
</evidence>
<dbReference type="EMBL" id="PYAL01000001">
    <property type="protein sequence ID" value="RXN92556.1"/>
    <property type="molecule type" value="Genomic_DNA"/>
</dbReference>
<dbReference type="InterPro" id="IPR003122">
    <property type="entry name" value="Tar_rcpt_lig-bd"/>
</dbReference>
<evidence type="ECO:0000256" key="10">
    <source>
        <dbReference type="ARBA" id="ARBA00029447"/>
    </source>
</evidence>
<dbReference type="OrthoDB" id="9806477at2"/>
<evidence type="ECO:0000256" key="14">
    <source>
        <dbReference type="SAM" id="Phobius"/>
    </source>
</evidence>
<evidence type="ECO:0000256" key="11">
    <source>
        <dbReference type="PROSITE-ProRule" id="PRU00284"/>
    </source>
</evidence>
<keyword evidence="2" id="KW-1003">Cell membrane</keyword>
<dbReference type="PROSITE" id="PS50111">
    <property type="entry name" value="CHEMOTAXIS_TRANSDUC_2"/>
    <property type="match status" value="1"/>
</dbReference>
<dbReference type="SMART" id="SM00304">
    <property type="entry name" value="HAMP"/>
    <property type="match status" value="1"/>
</dbReference>
<keyword evidence="7 14" id="KW-1133">Transmembrane helix</keyword>
<dbReference type="GO" id="GO:0004888">
    <property type="term" value="F:transmembrane signaling receptor activity"/>
    <property type="evidence" value="ECO:0007669"/>
    <property type="project" value="InterPro"/>
</dbReference>
<dbReference type="InterPro" id="IPR004090">
    <property type="entry name" value="Chemotax_Me-accpt_rcpt"/>
</dbReference>
<dbReference type="SMART" id="SM00283">
    <property type="entry name" value="MA"/>
    <property type="match status" value="1"/>
</dbReference>
<evidence type="ECO:0000313" key="18">
    <source>
        <dbReference type="Proteomes" id="UP000290849"/>
    </source>
</evidence>
<keyword evidence="18" id="KW-1185">Reference proteome</keyword>
<evidence type="ECO:0000256" key="1">
    <source>
        <dbReference type="ARBA" id="ARBA00004429"/>
    </source>
</evidence>
<evidence type="ECO:0000256" key="5">
    <source>
        <dbReference type="ARBA" id="ARBA00022519"/>
    </source>
</evidence>
<dbReference type="PRINTS" id="PR00260">
    <property type="entry name" value="CHEMTRNSDUCR"/>
</dbReference>
<dbReference type="InterPro" id="IPR035440">
    <property type="entry name" value="4HB_MCP_dom_sf"/>
</dbReference>
<evidence type="ECO:0000256" key="2">
    <source>
        <dbReference type="ARBA" id="ARBA00022475"/>
    </source>
</evidence>
<dbReference type="FunFam" id="1.10.287.950:FF:000001">
    <property type="entry name" value="Methyl-accepting chemotaxis sensory transducer"/>
    <property type="match status" value="1"/>
</dbReference>
<keyword evidence="12" id="KW-0175">Coiled coil</keyword>
<dbReference type="Pfam" id="PF00672">
    <property type="entry name" value="HAMP"/>
    <property type="match status" value="1"/>
</dbReference>
<sequence>MLSNMKIRTSIVLVLAAYMIAMLTSNGFGWVGLRSINTKGDELNMVYTDQVTQLYSTYVSVLRQRLILATSYQFLKDGNGDQAVANVDRAKSYQAKAAKSFDVFSKSPKMEGTDAMVSAVDAAYRKISGVMDAQAAALRGKDGDAFAKTNDQARAANDDVDRSFQAFFDAMDKATDQLMDSGHNDFARSQVVTVIMVVLALVLTVACWLFISRMLLRPLREAGDHFDRIATGDFTQRVDVRTTNEIGVLYSAIKRMQESLTRTVATVRRGVEEINVGAREISAGNTDLSSRTEQQAASLEETAASMEQLASTVKQNADNARQANQLAASASDVAERGGSAVNEVVSTMQGISASSRKISEIVSVIDGIAFQTNILALNAAVEAARAGEQGKGFAVVAGEVRSLAQRSAQAAKEIKGLIEDSVTKVGAGSQQVERAGATMQEIVASVKRVTDIMGEISAASEEQSSGIDQVNRAVSQMDEVTQQNAALVEEAAAAAGSLQEQAQRLAEAVAVFKINEGQVIEVAAQRLAAPAAPRMAAPSAPARPAPSASDTAASATPAADVPRLDSPAPARAAAPVRRATAGAAAAGTAAGAAPRAATAKPAARVTRSAPTAAPVAATATATATATAARKPVAATASVSDDDWESF</sequence>
<evidence type="ECO:0000256" key="7">
    <source>
        <dbReference type="ARBA" id="ARBA00022989"/>
    </source>
</evidence>
<evidence type="ECO:0000313" key="17">
    <source>
        <dbReference type="EMBL" id="RXN92556.1"/>
    </source>
</evidence>
<keyword evidence="9 11" id="KW-0807">Transducer</keyword>
<comment type="similarity">
    <text evidence="10">Belongs to the methyl-accepting chemotaxis (MCP) protein family.</text>
</comment>